<feature type="region of interest" description="Disordered" evidence="2">
    <location>
        <begin position="1"/>
        <end position="22"/>
    </location>
</feature>
<evidence type="ECO:0000256" key="2">
    <source>
        <dbReference type="SAM" id="MobiDB-lite"/>
    </source>
</evidence>
<dbReference type="Gene3D" id="1.20.59.10">
    <property type="entry name" value="Chorismate mutase"/>
    <property type="match status" value="1"/>
</dbReference>
<evidence type="ECO:0000256" key="1">
    <source>
        <dbReference type="ARBA" id="ARBA00023235"/>
    </source>
</evidence>
<dbReference type="PANTHER" id="PTHR38041">
    <property type="entry name" value="CHORISMATE MUTASE"/>
    <property type="match status" value="1"/>
</dbReference>
<dbReference type="SUPFAM" id="SSF48600">
    <property type="entry name" value="Chorismate mutase II"/>
    <property type="match status" value="1"/>
</dbReference>
<evidence type="ECO:0000259" key="3">
    <source>
        <dbReference type="PROSITE" id="PS51168"/>
    </source>
</evidence>
<name>A0ABW9QY23_9ACTN</name>
<dbReference type="InterPro" id="IPR036979">
    <property type="entry name" value="CM_dom_sf"/>
</dbReference>
<dbReference type="Proteomes" id="UP000437736">
    <property type="component" value="Unassembled WGS sequence"/>
</dbReference>
<evidence type="ECO:0000313" key="5">
    <source>
        <dbReference type="Proteomes" id="UP000437736"/>
    </source>
</evidence>
<dbReference type="InterPro" id="IPR036263">
    <property type="entry name" value="Chorismate_II_sf"/>
</dbReference>
<dbReference type="InterPro" id="IPR002701">
    <property type="entry name" value="CM_II_prokaryot"/>
</dbReference>
<gene>
    <name evidence="4" type="ORF">GHK86_15730</name>
</gene>
<protein>
    <recommendedName>
        <fullName evidence="3">Chorismate mutase domain-containing protein</fullName>
    </recommendedName>
</protein>
<accession>A0ABW9QY23</accession>
<proteinExistence type="predicted"/>
<dbReference type="SMART" id="SM00830">
    <property type="entry name" value="CM_2"/>
    <property type="match status" value="1"/>
</dbReference>
<dbReference type="EMBL" id="WJHE01000881">
    <property type="protein sequence ID" value="MST34167.1"/>
    <property type="molecule type" value="Genomic_DNA"/>
</dbReference>
<evidence type="ECO:0000313" key="4">
    <source>
        <dbReference type="EMBL" id="MST34167.1"/>
    </source>
</evidence>
<dbReference type="PANTHER" id="PTHR38041:SF1">
    <property type="entry name" value="CHORISMATE MUTASE"/>
    <property type="match status" value="1"/>
</dbReference>
<keyword evidence="1" id="KW-0413">Isomerase</keyword>
<reference evidence="4 5" key="1">
    <citation type="submission" date="2019-11" db="EMBL/GenBank/DDBJ databases">
        <title>Acidiferrimicrobium australis gen. nov., sp. nov., an acidophilic and obligately heterotrophic, member of the Actinobacteria that catalyses dissimilatory oxido- reduction of iron isolated from metal-rich acidic water in Chile.</title>
        <authorList>
            <person name="Gonzalez D."/>
            <person name="Huber K."/>
            <person name="Hedrich S."/>
            <person name="Rojas-Villalobos C."/>
            <person name="Quatrini R."/>
            <person name="Dinamarca M.A."/>
            <person name="Schwarz A."/>
            <person name="Canales C."/>
            <person name="Nancucheo I."/>
        </authorList>
    </citation>
    <scope>NUCLEOTIDE SEQUENCE [LARGE SCALE GENOMIC DNA]</scope>
    <source>
        <strain evidence="4 5">USS-CCA1</strain>
    </source>
</reference>
<dbReference type="Pfam" id="PF01817">
    <property type="entry name" value="CM_2"/>
    <property type="match status" value="1"/>
</dbReference>
<organism evidence="4 5">
    <name type="scientific">Acidiferrimicrobium australe</name>
    <dbReference type="NCBI Taxonomy" id="2664430"/>
    <lineage>
        <taxon>Bacteria</taxon>
        <taxon>Bacillati</taxon>
        <taxon>Actinomycetota</taxon>
        <taxon>Acidimicrobiia</taxon>
        <taxon>Acidimicrobiales</taxon>
        <taxon>Acidimicrobiaceae</taxon>
        <taxon>Acidiferrimicrobium</taxon>
    </lineage>
</organism>
<dbReference type="PROSITE" id="PS51168">
    <property type="entry name" value="CHORISMATE_MUT_2"/>
    <property type="match status" value="1"/>
</dbReference>
<keyword evidence="5" id="KW-1185">Reference proteome</keyword>
<comment type="caution">
    <text evidence="4">The sequence shown here is derived from an EMBL/GenBank/DDBJ whole genome shotgun (WGS) entry which is preliminary data.</text>
</comment>
<dbReference type="InterPro" id="IPR051331">
    <property type="entry name" value="Chorismate_mutase-related"/>
</dbReference>
<sequence length="174" mass="19125">MPGMSLRSSSADTPPSTMGISTASPVRLSVTVMESVTAPPRGESRWLELLASYRRARFRLPTGAGCGCCQDGPMSEPTPPELAEIRRQIDAVDVELVDLLARRQRLVGQVVTFKRTHHLGVVDRHREDEMLVAIGETARERGLDPRVAQQVLRTIIDGFTLLEVEELGPDPEGQ</sequence>
<feature type="domain" description="Chorismate mutase" evidence="3">
    <location>
        <begin position="76"/>
        <end position="167"/>
    </location>
</feature>